<accession>A0A934JT22</accession>
<feature type="compositionally biased region" description="Low complexity" evidence="1">
    <location>
        <begin position="342"/>
        <end position="356"/>
    </location>
</feature>
<sequence>MATTSSHITMLREISAAGDRERTGALDIEWEGAHATVFFMFGHPSHVVFETTDDRKLAGEAALNAILDELPTEFRVAPWRRAMVTDDTLHCSAEDLMGLFQRRQAVPDTNGPTTDPASPAVAPVAETFAPAAVPAAQPPGPPLMTSQLPFGLSDFPLLPLATALWTDAAANVVNLEAALPRLPDSLLVLSGPTCKGAALIAGGKVTDAVWVNGATGQVGDQAAHSLLTSLEGTLTAYRIADVRLMAALPMLWRSQRLGSGLPAGWLHTDDVVAEVRTSGRSCGLLVVSADPGVALFDAGELVAVYTESQQWPVTSMTALRNLLHGSEARVSVIGDIAGVSSAPDTAEAPAPEPDAAVTEGTDGPPHSAETITILPTGYTSASVVDEAGAAGDQGDDSGPVATAETAPPEPASDAGPAPTRGRGRKGRARAGGRNADAASLPTIAAADTGAAVGIADVAVVEPATNGVEPHVEESPDASPQADIEAAAAPEADAPPVFQVLETPADADLSIADMHFEPAVFTIADLSESSNAHANGMADVEAREATEFVPARLDIDVDALRAELTDIATVWLGENDAAPVAEAIGAARPGVDDFVSAIAAISSMEIPGHESAVVRAMAREMHYRATEVLTGV</sequence>
<name>A0A934JT22_9BACT</name>
<dbReference type="EMBL" id="JAEKNS010000009">
    <property type="protein sequence ID" value="MBJ7593379.1"/>
    <property type="molecule type" value="Genomic_DNA"/>
</dbReference>
<proteinExistence type="predicted"/>
<dbReference type="AlphaFoldDB" id="A0A934JT22"/>
<feature type="region of interest" description="Disordered" evidence="1">
    <location>
        <begin position="341"/>
        <end position="371"/>
    </location>
</feature>
<reference evidence="2 3" key="1">
    <citation type="submission" date="2020-10" db="EMBL/GenBank/DDBJ databases">
        <title>Ca. Dormibacterota MAGs.</title>
        <authorList>
            <person name="Montgomery K."/>
        </authorList>
    </citation>
    <scope>NUCLEOTIDE SEQUENCE [LARGE SCALE GENOMIC DNA]</scope>
    <source>
        <strain evidence="2">SC8812_S17_18</strain>
    </source>
</reference>
<feature type="compositionally biased region" description="Basic residues" evidence="1">
    <location>
        <begin position="421"/>
        <end position="430"/>
    </location>
</feature>
<protein>
    <submittedName>
        <fullName evidence="2">Uncharacterized protein</fullName>
    </submittedName>
</protein>
<evidence type="ECO:0000313" key="3">
    <source>
        <dbReference type="Proteomes" id="UP000606991"/>
    </source>
</evidence>
<organism evidence="2 3">
    <name type="scientific">Candidatus Aeolococcus gillhamiae</name>
    <dbReference type="NCBI Taxonomy" id="3127015"/>
    <lineage>
        <taxon>Bacteria</taxon>
        <taxon>Bacillati</taxon>
        <taxon>Candidatus Dormiibacterota</taxon>
        <taxon>Candidatus Dormibacteria</taxon>
        <taxon>Candidatus Aeolococcales</taxon>
        <taxon>Candidatus Aeolococcaceae</taxon>
        <taxon>Candidatus Aeolococcus</taxon>
    </lineage>
</organism>
<gene>
    <name evidence="2" type="ORF">JF886_00715</name>
</gene>
<comment type="caution">
    <text evidence="2">The sequence shown here is derived from an EMBL/GenBank/DDBJ whole genome shotgun (WGS) entry which is preliminary data.</text>
</comment>
<feature type="region of interest" description="Disordered" evidence="1">
    <location>
        <begin position="388"/>
        <end position="435"/>
    </location>
</feature>
<evidence type="ECO:0000256" key="1">
    <source>
        <dbReference type="SAM" id="MobiDB-lite"/>
    </source>
</evidence>
<dbReference type="RefSeq" id="WP_337308593.1">
    <property type="nucleotide sequence ID" value="NZ_JAEKNS010000009.1"/>
</dbReference>
<evidence type="ECO:0000313" key="2">
    <source>
        <dbReference type="EMBL" id="MBJ7593379.1"/>
    </source>
</evidence>
<dbReference type="Proteomes" id="UP000606991">
    <property type="component" value="Unassembled WGS sequence"/>
</dbReference>